<dbReference type="GO" id="GO:0015095">
    <property type="term" value="F:magnesium ion transmembrane transporter activity"/>
    <property type="evidence" value="ECO:0007669"/>
    <property type="project" value="InterPro"/>
</dbReference>
<feature type="region of interest" description="Disordered" evidence="6">
    <location>
        <begin position="796"/>
        <end position="839"/>
    </location>
</feature>
<evidence type="ECO:0000256" key="2">
    <source>
        <dbReference type="ARBA" id="ARBA00022692"/>
    </source>
</evidence>
<feature type="region of interest" description="Disordered" evidence="6">
    <location>
        <begin position="479"/>
        <end position="648"/>
    </location>
</feature>
<dbReference type="Proteomes" id="UP000248961">
    <property type="component" value="Unassembled WGS sequence"/>
</dbReference>
<feature type="compositionally biased region" description="Polar residues" evidence="6">
    <location>
        <begin position="536"/>
        <end position="548"/>
    </location>
</feature>
<keyword evidence="4 7" id="KW-1133">Transmembrane helix</keyword>
<dbReference type="OrthoDB" id="165382at2759"/>
<feature type="transmembrane region" description="Helical" evidence="7">
    <location>
        <begin position="237"/>
        <end position="257"/>
    </location>
</feature>
<feature type="transmembrane region" description="Helical" evidence="7">
    <location>
        <begin position="358"/>
        <end position="377"/>
    </location>
</feature>
<dbReference type="GeneID" id="37195908"/>
<feature type="transmembrane region" description="Helical" evidence="7">
    <location>
        <begin position="398"/>
        <end position="417"/>
    </location>
</feature>
<feature type="transmembrane region" description="Helical" evidence="7">
    <location>
        <begin position="328"/>
        <end position="346"/>
    </location>
</feature>
<dbReference type="PANTHER" id="PTHR12570:SF65">
    <property type="entry name" value="MAGNESIUM TRANSPORTER NIPA9-RELATED"/>
    <property type="match status" value="1"/>
</dbReference>
<feature type="compositionally biased region" description="Basic and acidic residues" evidence="6">
    <location>
        <begin position="191"/>
        <end position="200"/>
    </location>
</feature>
<dbReference type="InterPro" id="IPR008521">
    <property type="entry name" value="Mg_trans_NIPA"/>
</dbReference>
<dbReference type="AlphaFoldDB" id="A0A395I3T4"/>
<protein>
    <submittedName>
        <fullName evidence="9">DUF803-domain-containing protein</fullName>
    </submittedName>
</protein>
<gene>
    <name evidence="9" type="ORF">BO97DRAFT_341013</name>
</gene>
<evidence type="ECO:0000256" key="6">
    <source>
        <dbReference type="SAM" id="MobiDB-lite"/>
    </source>
</evidence>
<accession>A0A395I3T4</accession>
<dbReference type="RefSeq" id="XP_025553569.1">
    <property type="nucleotide sequence ID" value="XM_025691619.1"/>
</dbReference>
<name>A0A395I3T4_ASPHC</name>
<keyword evidence="10" id="KW-1185">Reference proteome</keyword>
<feature type="transmembrane region" description="Helical" evidence="7">
    <location>
        <begin position="64"/>
        <end position="86"/>
    </location>
</feature>
<feature type="region of interest" description="Disordered" evidence="6">
    <location>
        <begin position="119"/>
        <end position="201"/>
    </location>
</feature>
<keyword evidence="8" id="KW-0732">Signal</keyword>
<feature type="signal peptide" evidence="8">
    <location>
        <begin position="1"/>
        <end position="21"/>
    </location>
</feature>
<dbReference type="PANTHER" id="PTHR12570">
    <property type="match status" value="1"/>
</dbReference>
<evidence type="ECO:0000256" key="5">
    <source>
        <dbReference type="ARBA" id="ARBA00023136"/>
    </source>
</evidence>
<dbReference type="GO" id="GO:0016020">
    <property type="term" value="C:membrane"/>
    <property type="evidence" value="ECO:0007669"/>
    <property type="project" value="UniProtKB-SubCell"/>
</dbReference>
<dbReference type="Pfam" id="PF05653">
    <property type="entry name" value="Mg_trans_NIPA"/>
    <property type="match status" value="1"/>
</dbReference>
<dbReference type="EMBL" id="KZ824275">
    <property type="protein sequence ID" value="RAL14415.1"/>
    <property type="molecule type" value="Genomic_DNA"/>
</dbReference>
<feature type="compositionally biased region" description="Low complexity" evidence="6">
    <location>
        <begin position="32"/>
        <end position="46"/>
    </location>
</feature>
<comment type="subcellular location">
    <subcellularLocation>
        <location evidence="1">Endoplasmic reticulum membrane</location>
        <topology evidence="1">Multi-pass membrane protein</topology>
    </subcellularLocation>
</comment>
<evidence type="ECO:0000256" key="1">
    <source>
        <dbReference type="ARBA" id="ARBA00004477"/>
    </source>
</evidence>
<feature type="compositionally biased region" description="Polar residues" evidence="6">
    <location>
        <begin position="700"/>
        <end position="712"/>
    </location>
</feature>
<evidence type="ECO:0000256" key="4">
    <source>
        <dbReference type="ARBA" id="ARBA00022989"/>
    </source>
</evidence>
<feature type="compositionally biased region" description="Polar residues" evidence="6">
    <location>
        <begin position="500"/>
        <end position="514"/>
    </location>
</feature>
<feature type="compositionally biased region" description="Basic and acidic residues" evidence="6">
    <location>
        <begin position="147"/>
        <end position="162"/>
    </location>
</feature>
<feature type="transmembrane region" description="Helical" evidence="7">
    <location>
        <begin position="304"/>
        <end position="321"/>
    </location>
</feature>
<organism evidence="9 10">
    <name type="scientific">Aspergillus homomorphus (strain CBS 101889)</name>
    <dbReference type="NCBI Taxonomy" id="1450537"/>
    <lineage>
        <taxon>Eukaryota</taxon>
        <taxon>Fungi</taxon>
        <taxon>Dikarya</taxon>
        <taxon>Ascomycota</taxon>
        <taxon>Pezizomycotina</taxon>
        <taxon>Eurotiomycetes</taxon>
        <taxon>Eurotiomycetidae</taxon>
        <taxon>Eurotiales</taxon>
        <taxon>Aspergillaceae</taxon>
        <taxon>Aspergillus</taxon>
        <taxon>Aspergillus subgen. Circumdati</taxon>
    </lineage>
</organism>
<keyword evidence="2 7" id="KW-0812">Transmembrane</keyword>
<evidence type="ECO:0000256" key="3">
    <source>
        <dbReference type="ARBA" id="ARBA00022824"/>
    </source>
</evidence>
<sequence>MEHMREMPLAAGLLTALVSSAIPTPTALPHNLPSSSQLLPSPTTTPVYDGGRGDGGEPGGMHEWSSLIGIVTALAGNVLISLALNIQRYAHIRIDREWEQDKLQKELHWKRAHQGQDDASLYGTVDEPDLGDGEVGRGRNRVPPQGRYRDESPDFIPEDAHARSGRSQRYRDDDDNSGDYMRDSMLSDNTVRPENEGERRTGRKSYLRSPYWWVGIVLMSVGEVGNFMAYGFAPASIVSPLGVVALISNCVIAPFMLKEKFRQRDAWGVLISIAGAVIVVISAPSSEEKIGPHDIWVMITRWEFELYLGLTAALIVGLMWASRKYGPSTILIDVGLVALYGGYTALSTKGVSSLLTFTFWHVITFPVTYLLVFILAFSAVMQIRYINRALQRFDSTQVIPTQFVLFTLSVIIGSAILYRDFEAFTAKRATKFVGGCLLTFLGVYFITSGRVRSDTESSFSVDDEEEAIGLLAGERYHDNVDLSPPPAPQAKVHRPGRTLRNFQDGSMDSPSGSLLSHGLEDVDDNLPTPRGVLSAAPSSPTGSLVAESTSRRSDELTSPVHPSSLLRNPWIESRGSTSASIHRPSTPPEERGQNTHESPFLLRFPPAPGAEDYEPQGTPTAAATERPQQNVQRVVVPQTPPARRLRNSISNFSPGPLLPAISSGFSAVVAESLRRGEISPNKGRRIGRRIGRKRQLSTTVLEGSSRNANGGTLQPIRDLDGGASVGLNPRFPLSDGRLHSTGELSTAPVTVGVSTPALESDDASRTSKPQDIASLSRLRSLSDSWSGGLAWLGGVLHKPGANKGPVNSPLAEDQVVDSSSGAQGSQAQAQRGPESDAQV</sequence>
<feature type="compositionally biased region" description="Low complexity" evidence="6">
    <location>
        <begin position="818"/>
        <end position="830"/>
    </location>
</feature>
<feature type="chain" id="PRO_5017400224" evidence="8">
    <location>
        <begin position="22"/>
        <end position="839"/>
    </location>
</feature>
<evidence type="ECO:0000256" key="8">
    <source>
        <dbReference type="SAM" id="SignalP"/>
    </source>
</evidence>
<dbReference type="InterPro" id="IPR037185">
    <property type="entry name" value="EmrE-like"/>
</dbReference>
<dbReference type="VEuPathDB" id="FungiDB:BO97DRAFT_341013"/>
<reference evidence="9 10" key="1">
    <citation type="submission" date="2018-02" db="EMBL/GenBank/DDBJ databases">
        <title>The genomes of Aspergillus section Nigri reveals drivers in fungal speciation.</title>
        <authorList>
            <consortium name="DOE Joint Genome Institute"/>
            <person name="Vesth T.C."/>
            <person name="Nybo J."/>
            <person name="Theobald S."/>
            <person name="Brandl J."/>
            <person name="Frisvad J.C."/>
            <person name="Nielsen K.F."/>
            <person name="Lyhne E.K."/>
            <person name="Kogle M.E."/>
            <person name="Kuo A."/>
            <person name="Riley R."/>
            <person name="Clum A."/>
            <person name="Nolan M."/>
            <person name="Lipzen A."/>
            <person name="Salamov A."/>
            <person name="Henrissat B."/>
            <person name="Wiebenga A."/>
            <person name="De vries R.P."/>
            <person name="Grigoriev I.V."/>
            <person name="Mortensen U.H."/>
            <person name="Andersen M.R."/>
            <person name="Baker S.E."/>
        </authorList>
    </citation>
    <scope>NUCLEOTIDE SEQUENCE [LARGE SCALE GENOMIC DNA]</scope>
    <source>
        <strain evidence="9 10">CBS 101889</strain>
    </source>
</reference>
<evidence type="ECO:0000256" key="7">
    <source>
        <dbReference type="SAM" id="Phobius"/>
    </source>
</evidence>
<keyword evidence="5 7" id="KW-0472">Membrane</keyword>
<feature type="transmembrane region" description="Helical" evidence="7">
    <location>
        <begin position="210"/>
        <end position="231"/>
    </location>
</feature>
<evidence type="ECO:0000313" key="10">
    <source>
        <dbReference type="Proteomes" id="UP000248961"/>
    </source>
</evidence>
<dbReference type="SUPFAM" id="SSF103481">
    <property type="entry name" value="Multidrug resistance efflux transporter EmrE"/>
    <property type="match status" value="1"/>
</dbReference>
<feature type="transmembrane region" description="Helical" evidence="7">
    <location>
        <begin position="266"/>
        <end position="284"/>
    </location>
</feature>
<feature type="region of interest" description="Disordered" evidence="6">
    <location>
        <begin position="734"/>
        <end position="770"/>
    </location>
</feature>
<proteinExistence type="predicted"/>
<evidence type="ECO:0000313" key="9">
    <source>
        <dbReference type="EMBL" id="RAL14415.1"/>
    </source>
</evidence>
<feature type="region of interest" description="Disordered" evidence="6">
    <location>
        <begin position="700"/>
        <end position="721"/>
    </location>
</feature>
<keyword evidence="3" id="KW-0256">Endoplasmic reticulum</keyword>
<feature type="region of interest" description="Disordered" evidence="6">
    <location>
        <begin position="28"/>
        <end position="60"/>
    </location>
</feature>
<feature type="compositionally biased region" description="Low complexity" evidence="6">
    <location>
        <begin position="626"/>
        <end position="637"/>
    </location>
</feature>